<dbReference type="Pfam" id="PF25967">
    <property type="entry name" value="RND-MFP_C"/>
    <property type="match status" value="1"/>
</dbReference>
<dbReference type="PANTHER" id="PTHR30158">
    <property type="entry name" value="ACRA/E-RELATED COMPONENT OF DRUG EFFLUX TRANSPORTER"/>
    <property type="match status" value="1"/>
</dbReference>
<protein>
    <submittedName>
        <fullName evidence="2">Acriflavine resistance protein A</fullName>
    </submittedName>
</protein>
<gene>
    <name evidence="2" type="primary">acrA_3</name>
    <name evidence="2" type="ORF">NCTC7928_07204</name>
</gene>
<dbReference type="EMBL" id="UGAB01000002">
    <property type="protein sequence ID" value="STF46401.1"/>
    <property type="molecule type" value="Genomic_DNA"/>
</dbReference>
<evidence type="ECO:0000313" key="2">
    <source>
        <dbReference type="EMBL" id="STF46401.1"/>
    </source>
</evidence>
<feature type="domain" description="Multidrug resistance protein MdtA-like C-terminal permuted SH3" evidence="1">
    <location>
        <begin position="1"/>
        <end position="40"/>
    </location>
</feature>
<evidence type="ECO:0000313" key="3">
    <source>
        <dbReference type="Proteomes" id="UP000254877"/>
    </source>
</evidence>
<dbReference type="GO" id="GO:0005886">
    <property type="term" value="C:plasma membrane"/>
    <property type="evidence" value="ECO:0007669"/>
    <property type="project" value="TreeGrafter"/>
</dbReference>
<proteinExistence type="predicted"/>
<name>A0A376LQA2_ECOLX</name>
<dbReference type="Gene3D" id="2.40.420.20">
    <property type="match status" value="1"/>
</dbReference>
<accession>A0A376LQA2</accession>
<organism evidence="2 3">
    <name type="scientific">Escherichia coli</name>
    <dbReference type="NCBI Taxonomy" id="562"/>
    <lineage>
        <taxon>Bacteria</taxon>
        <taxon>Pseudomonadati</taxon>
        <taxon>Pseudomonadota</taxon>
        <taxon>Gammaproteobacteria</taxon>
        <taxon>Enterobacterales</taxon>
        <taxon>Enterobacteriaceae</taxon>
        <taxon>Escherichia</taxon>
    </lineage>
</organism>
<dbReference type="Proteomes" id="UP000254877">
    <property type="component" value="Unassembled WGS sequence"/>
</dbReference>
<reference evidence="2 3" key="1">
    <citation type="submission" date="2018-06" db="EMBL/GenBank/DDBJ databases">
        <authorList>
            <consortium name="Pathogen Informatics"/>
            <person name="Doyle S."/>
        </authorList>
    </citation>
    <scope>NUCLEOTIDE SEQUENCE [LARGE SCALE GENOMIC DNA]</scope>
    <source>
        <strain evidence="2 3">NCTC7928</strain>
    </source>
</reference>
<sequence>MVNKDNKVEQRALETGETYGDKWLVLNGLHNGDRLIVEGSAKVTSGQTVKAVEVQANGGNA</sequence>
<dbReference type="PANTHER" id="PTHR30158:SF3">
    <property type="entry name" value="MULTIDRUG EFFLUX PUMP SUBUNIT ACRA-RELATED"/>
    <property type="match status" value="1"/>
</dbReference>
<evidence type="ECO:0000259" key="1">
    <source>
        <dbReference type="Pfam" id="PF25967"/>
    </source>
</evidence>
<dbReference type="InterPro" id="IPR058627">
    <property type="entry name" value="MdtA-like_C"/>
</dbReference>
<dbReference type="AlphaFoldDB" id="A0A376LQA2"/>
<dbReference type="GO" id="GO:0046677">
    <property type="term" value="P:response to antibiotic"/>
    <property type="evidence" value="ECO:0007669"/>
    <property type="project" value="TreeGrafter"/>
</dbReference>